<feature type="region of interest" description="Disordered" evidence="1">
    <location>
        <begin position="1"/>
        <end position="63"/>
    </location>
</feature>
<name>A0ABR3FKH5_9AGAR</name>
<reference evidence="2 3" key="1">
    <citation type="submission" date="2024-02" db="EMBL/GenBank/DDBJ databases">
        <title>A draft genome for the cacao thread blight pathogen Marasmius crinis-equi.</title>
        <authorList>
            <person name="Cohen S.P."/>
            <person name="Baruah I.K."/>
            <person name="Amoako-Attah I."/>
            <person name="Bukari Y."/>
            <person name="Meinhardt L.W."/>
            <person name="Bailey B.A."/>
        </authorList>
    </citation>
    <scope>NUCLEOTIDE SEQUENCE [LARGE SCALE GENOMIC DNA]</scope>
    <source>
        <strain evidence="2 3">GH-76</strain>
    </source>
</reference>
<evidence type="ECO:0000313" key="2">
    <source>
        <dbReference type="EMBL" id="KAL0575869.1"/>
    </source>
</evidence>
<evidence type="ECO:0000256" key="1">
    <source>
        <dbReference type="SAM" id="MobiDB-lite"/>
    </source>
</evidence>
<organism evidence="2 3">
    <name type="scientific">Marasmius crinis-equi</name>
    <dbReference type="NCBI Taxonomy" id="585013"/>
    <lineage>
        <taxon>Eukaryota</taxon>
        <taxon>Fungi</taxon>
        <taxon>Dikarya</taxon>
        <taxon>Basidiomycota</taxon>
        <taxon>Agaricomycotina</taxon>
        <taxon>Agaricomycetes</taxon>
        <taxon>Agaricomycetidae</taxon>
        <taxon>Agaricales</taxon>
        <taxon>Marasmiineae</taxon>
        <taxon>Marasmiaceae</taxon>
        <taxon>Marasmius</taxon>
    </lineage>
</organism>
<accession>A0ABR3FKH5</accession>
<evidence type="ECO:0000313" key="3">
    <source>
        <dbReference type="Proteomes" id="UP001465976"/>
    </source>
</evidence>
<feature type="compositionally biased region" description="Polar residues" evidence="1">
    <location>
        <begin position="1"/>
        <end position="10"/>
    </location>
</feature>
<protein>
    <submittedName>
        <fullName evidence="2">Uncharacterized protein</fullName>
    </submittedName>
</protein>
<dbReference type="EMBL" id="JBAHYK010000267">
    <property type="protein sequence ID" value="KAL0575869.1"/>
    <property type="molecule type" value="Genomic_DNA"/>
</dbReference>
<proteinExistence type="predicted"/>
<sequence length="259" mass="28175">MSTSDSNTDSDPQHSGIVASGPEPGSEDETNVSTSDSNTDFDPQHTIIVASEPKPGSEDDSDPISVVLTPSLCKSHPSLPSNILDVIKASGEGCAVAVKQYHTESLHSAIFWEGSEGRAGILWLEAAYLHIHINLDTVDRLLQSFQDSFSLSVYSDAYVIIHGRDSLSDADQAPFQATVDAIVTRMQMPVTEDPKNHAQELKNTYARMLLSIPRVDICQTELVMYRCPNARSLCNLLKSVRSEVEAGTLPLNTSLFTRG</sequence>
<comment type="caution">
    <text evidence="2">The sequence shown here is derived from an EMBL/GenBank/DDBJ whole genome shotgun (WGS) entry which is preliminary data.</text>
</comment>
<dbReference type="Proteomes" id="UP001465976">
    <property type="component" value="Unassembled WGS sequence"/>
</dbReference>
<feature type="compositionally biased region" description="Polar residues" evidence="1">
    <location>
        <begin position="31"/>
        <end position="41"/>
    </location>
</feature>
<gene>
    <name evidence="2" type="ORF">V5O48_006119</name>
</gene>
<keyword evidence="3" id="KW-1185">Reference proteome</keyword>